<dbReference type="InterPro" id="IPR036259">
    <property type="entry name" value="MFS_trans_sf"/>
</dbReference>
<feature type="transmembrane region" description="Helical" evidence="4">
    <location>
        <begin position="161"/>
        <end position="181"/>
    </location>
</feature>
<sequence length="441" mass="47350">MTTAELPADEQAERCYRRHVDLHLARNAKAYLVHGMLGMTGFRLVTAPTFVPAYLYLLSGSKLMVGLVLSAQYAGMAASSIWGATLIEHRPRVMPLIYVVGWLVRAQILGLALSALWLTGQSALAAAAAFLLLFGLLNGVQNVSFNYLTSKIIPLSRRGRLVALRNFCGGLTAAGVAWLGGRYLVGHDVFGNGYAATFFAAFVLTSIGISALSAMREPTLHDVRTPSGFLRRLCEVPGLLRADADFVRFFIARALVAFGMMAMPFYAIYAGTHVRLSGATLGYLSLAYLLAQTSSSLAWGRIADRHGYRRVFLASIALWIAATVLLLAGTALPGFVLAFCGLGAAFGGFFVSADNLVMEFGTRRDRPMLLAVSDTATYTMMAIGPICGGLLAQGVRFWLVFAIAIAVKCAAFALALRIVDPRQRRAQQEPVLPAMPGAPGD</sequence>
<dbReference type="SUPFAM" id="SSF103473">
    <property type="entry name" value="MFS general substrate transporter"/>
    <property type="match status" value="2"/>
</dbReference>
<feature type="transmembrane region" description="Helical" evidence="4">
    <location>
        <begin position="281"/>
        <end position="299"/>
    </location>
</feature>
<comment type="caution">
    <text evidence="6">The sequence shown here is derived from an EMBL/GenBank/DDBJ whole genome shotgun (WGS) entry which is preliminary data.</text>
</comment>
<protein>
    <recommendedName>
        <fullName evidence="5">Major facilitator superfamily (MFS) profile domain-containing protein</fullName>
    </recommendedName>
</protein>
<dbReference type="InterPro" id="IPR011701">
    <property type="entry name" value="MFS"/>
</dbReference>
<feature type="transmembrane region" description="Helical" evidence="4">
    <location>
        <begin position="96"/>
        <end position="117"/>
    </location>
</feature>
<keyword evidence="1 4" id="KW-0812">Transmembrane</keyword>
<feature type="transmembrane region" description="Helical" evidence="4">
    <location>
        <begin position="31"/>
        <end position="57"/>
    </location>
</feature>
<feature type="transmembrane region" description="Helical" evidence="4">
    <location>
        <begin position="250"/>
        <end position="269"/>
    </location>
</feature>
<evidence type="ECO:0000256" key="1">
    <source>
        <dbReference type="ARBA" id="ARBA00022692"/>
    </source>
</evidence>
<feature type="transmembrane region" description="Helical" evidence="4">
    <location>
        <begin position="335"/>
        <end position="357"/>
    </location>
</feature>
<dbReference type="InterPro" id="IPR052528">
    <property type="entry name" value="Sugar_transport-like"/>
</dbReference>
<dbReference type="PANTHER" id="PTHR23526:SF1">
    <property type="entry name" value="MAJOR FACILITATOR SUPERFAMILY MFS_1"/>
    <property type="match status" value="1"/>
</dbReference>
<keyword evidence="3 4" id="KW-0472">Membrane</keyword>
<evidence type="ECO:0000256" key="2">
    <source>
        <dbReference type="ARBA" id="ARBA00022989"/>
    </source>
</evidence>
<feature type="transmembrane region" description="Helical" evidence="4">
    <location>
        <begin position="369"/>
        <end position="391"/>
    </location>
</feature>
<keyword evidence="2 4" id="KW-1133">Transmembrane helix</keyword>
<evidence type="ECO:0000256" key="4">
    <source>
        <dbReference type="SAM" id="Phobius"/>
    </source>
</evidence>
<gene>
    <name evidence="6" type="ORF">LMG21510_01555</name>
</gene>
<feature type="domain" description="Major facilitator superfamily (MFS) profile" evidence="5">
    <location>
        <begin position="245"/>
        <end position="441"/>
    </location>
</feature>
<reference evidence="6 7" key="1">
    <citation type="submission" date="2021-08" db="EMBL/GenBank/DDBJ databases">
        <authorList>
            <person name="Peeters C."/>
        </authorList>
    </citation>
    <scope>NUCLEOTIDE SEQUENCE [LARGE SCALE GENOMIC DNA]</scope>
    <source>
        <strain evidence="6 7">LMG 21510</strain>
    </source>
</reference>
<feature type="transmembrane region" description="Helical" evidence="4">
    <location>
        <begin position="63"/>
        <end position="84"/>
    </location>
</feature>
<dbReference type="EMBL" id="CAJZAH010000002">
    <property type="protein sequence ID" value="CAG9171121.1"/>
    <property type="molecule type" value="Genomic_DNA"/>
</dbReference>
<evidence type="ECO:0000256" key="3">
    <source>
        <dbReference type="ARBA" id="ARBA00023136"/>
    </source>
</evidence>
<dbReference type="PROSITE" id="PS50850">
    <property type="entry name" value="MFS"/>
    <property type="match status" value="1"/>
</dbReference>
<evidence type="ECO:0000259" key="5">
    <source>
        <dbReference type="PROSITE" id="PS50850"/>
    </source>
</evidence>
<dbReference type="Pfam" id="PF07690">
    <property type="entry name" value="MFS_1"/>
    <property type="match status" value="1"/>
</dbReference>
<keyword evidence="7" id="KW-1185">Reference proteome</keyword>
<evidence type="ECO:0000313" key="6">
    <source>
        <dbReference type="EMBL" id="CAG9171121.1"/>
    </source>
</evidence>
<dbReference type="PANTHER" id="PTHR23526">
    <property type="entry name" value="INTEGRAL MEMBRANE TRANSPORT PROTEIN-RELATED"/>
    <property type="match status" value="1"/>
</dbReference>
<dbReference type="Gene3D" id="1.20.1250.20">
    <property type="entry name" value="MFS general substrate transporter like domains"/>
    <property type="match status" value="2"/>
</dbReference>
<feature type="transmembrane region" description="Helical" evidence="4">
    <location>
        <begin position="123"/>
        <end position="140"/>
    </location>
</feature>
<feature type="transmembrane region" description="Helical" evidence="4">
    <location>
        <begin position="311"/>
        <end position="329"/>
    </location>
</feature>
<feature type="transmembrane region" description="Helical" evidence="4">
    <location>
        <begin position="193"/>
        <end position="214"/>
    </location>
</feature>
<feature type="transmembrane region" description="Helical" evidence="4">
    <location>
        <begin position="397"/>
        <end position="419"/>
    </location>
</feature>
<organism evidence="6 7">
    <name type="scientific">Cupriavidus respiraculi</name>
    <dbReference type="NCBI Taxonomy" id="195930"/>
    <lineage>
        <taxon>Bacteria</taxon>
        <taxon>Pseudomonadati</taxon>
        <taxon>Pseudomonadota</taxon>
        <taxon>Betaproteobacteria</taxon>
        <taxon>Burkholderiales</taxon>
        <taxon>Burkholderiaceae</taxon>
        <taxon>Cupriavidus</taxon>
    </lineage>
</organism>
<accession>A0ABN7YFR7</accession>
<dbReference type="InterPro" id="IPR020846">
    <property type="entry name" value="MFS_dom"/>
</dbReference>
<dbReference type="RefSeq" id="WP_224040910.1">
    <property type="nucleotide sequence ID" value="NZ_CAJZAH010000002.1"/>
</dbReference>
<dbReference type="Proteomes" id="UP000721236">
    <property type="component" value="Unassembled WGS sequence"/>
</dbReference>
<name>A0ABN7YFR7_9BURK</name>
<evidence type="ECO:0000313" key="7">
    <source>
        <dbReference type="Proteomes" id="UP000721236"/>
    </source>
</evidence>
<proteinExistence type="predicted"/>